<sequence length="322" mass="33518">MVIDLNTAARPAFDLFSGFSLCATLASLETAGLLAELAATGRLAPDSHGLGAPLLDYLAARGIVEECGDRHRFTPLGDAIRADIGYLVWLSRGYGLPMRSIAEFVTGARGTDDHAGRDGSGVAVGSALVGARDLVPQALDLLDGTRVTRVLDLGCGNARFLLEICRRFGATGTGVDEDSRACAEAEREISAAGAAGTVSVRQLDAGDLAALPGIAATDLVVTFFLLHEILAAGRAALVDHLRGLARRLPAGAHLLIAEVTPATTEPGQLFSPEFTLVHALMGQRLLDAPGWHAVLADAGFTVAREVRPTMPGALLMLARRAG</sequence>
<keyword evidence="3" id="KW-1185">Reference proteome</keyword>
<evidence type="ECO:0000313" key="2">
    <source>
        <dbReference type="EMBL" id="OLF14174.1"/>
    </source>
</evidence>
<reference evidence="2 3" key="1">
    <citation type="submission" date="2016-12" db="EMBL/GenBank/DDBJ databases">
        <title>The draft genome sequence of Actinophytocola xinjiangensis.</title>
        <authorList>
            <person name="Wang W."/>
            <person name="Yuan L."/>
        </authorList>
    </citation>
    <scope>NUCLEOTIDE SEQUENCE [LARGE SCALE GENOMIC DNA]</scope>
    <source>
        <strain evidence="2 3">CGMCC 4.4663</strain>
    </source>
</reference>
<dbReference type="OrthoDB" id="3693950at2"/>
<feature type="domain" description="Methyltransferase" evidence="1">
    <location>
        <begin position="150"/>
        <end position="241"/>
    </location>
</feature>
<evidence type="ECO:0000259" key="1">
    <source>
        <dbReference type="Pfam" id="PF13649"/>
    </source>
</evidence>
<proteinExistence type="predicted"/>
<accession>A0A7Z0WSU6</accession>
<gene>
    <name evidence="2" type="ORF">BLA60_03215</name>
</gene>
<dbReference type="SUPFAM" id="SSF53335">
    <property type="entry name" value="S-adenosyl-L-methionine-dependent methyltransferases"/>
    <property type="match status" value="1"/>
</dbReference>
<dbReference type="Gene3D" id="3.40.50.150">
    <property type="entry name" value="Vaccinia Virus protein VP39"/>
    <property type="match status" value="1"/>
</dbReference>
<comment type="caution">
    <text evidence="2">The sequence shown here is derived from an EMBL/GenBank/DDBJ whole genome shotgun (WGS) entry which is preliminary data.</text>
</comment>
<dbReference type="AlphaFoldDB" id="A0A7Z0WSU6"/>
<protein>
    <recommendedName>
        <fullName evidence="1">Methyltransferase domain-containing protein</fullName>
    </recommendedName>
</protein>
<name>A0A7Z0WSU6_9PSEU</name>
<dbReference type="CDD" id="cd02440">
    <property type="entry name" value="AdoMet_MTases"/>
    <property type="match status" value="1"/>
</dbReference>
<organism evidence="2 3">
    <name type="scientific">Actinophytocola xinjiangensis</name>
    <dbReference type="NCBI Taxonomy" id="485602"/>
    <lineage>
        <taxon>Bacteria</taxon>
        <taxon>Bacillati</taxon>
        <taxon>Actinomycetota</taxon>
        <taxon>Actinomycetes</taxon>
        <taxon>Pseudonocardiales</taxon>
        <taxon>Pseudonocardiaceae</taxon>
    </lineage>
</organism>
<dbReference type="Pfam" id="PF13649">
    <property type="entry name" value="Methyltransf_25"/>
    <property type="match status" value="1"/>
</dbReference>
<dbReference type="EMBL" id="MSIF01000001">
    <property type="protein sequence ID" value="OLF14174.1"/>
    <property type="molecule type" value="Genomic_DNA"/>
</dbReference>
<dbReference type="InterPro" id="IPR029063">
    <property type="entry name" value="SAM-dependent_MTases_sf"/>
</dbReference>
<dbReference type="InterPro" id="IPR041698">
    <property type="entry name" value="Methyltransf_25"/>
</dbReference>
<dbReference type="RefSeq" id="WP_075131121.1">
    <property type="nucleotide sequence ID" value="NZ_MSIF01000001.1"/>
</dbReference>
<dbReference type="Proteomes" id="UP000185696">
    <property type="component" value="Unassembled WGS sequence"/>
</dbReference>
<evidence type="ECO:0000313" key="3">
    <source>
        <dbReference type="Proteomes" id="UP000185696"/>
    </source>
</evidence>